<proteinExistence type="predicted"/>
<evidence type="ECO:0000313" key="2">
    <source>
        <dbReference type="Proteomes" id="UP000317171"/>
    </source>
</evidence>
<accession>A0A517RNL6</accession>
<gene>
    <name evidence="1" type="ORF">Pan241w_55540</name>
</gene>
<reference evidence="1 2" key="1">
    <citation type="submission" date="2019-02" db="EMBL/GenBank/DDBJ databases">
        <title>Deep-cultivation of Planctomycetes and their phenomic and genomic characterization uncovers novel biology.</title>
        <authorList>
            <person name="Wiegand S."/>
            <person name="Jogler M."/>
            <person name="Boedeker C."/>
            <person name="Pinto D."/>
            <person name="Vollmers J."/>
            <person name="Rivas-Marin E."/>
            <person name="Kohn T."/>
            <person name="Peeters S.H."/>
            <person name="Heuer A."/>
            <person name="Rast P."/>
            <person name="Oberbeckmann S."/>
            <person name="Bunk B."/>
            <person name="Jeske O."/>
            <person name="Meyerdierks A."/>
            <person name="Storesund J.E."/>
            <person name="Kallscheuer N."/>
            <person name="Luecker S."/>
            <person name="Lage O.M."/>
            <person name="Pohl T."/>
            <person name="Merkel B.J."/>
            <person name="Hornburger P."/>
            <person name="Mueller R.-W."/>
            <person name="Bruemmer F."/>
            <person name="Labrenz M."/>
            <person name="Spormann A.M."/>
            <person name="Op den Camp H."/>
            <person name="Overmann J."/>
            <person name="Amann R."/>
            <person name="Jetten M.S.M."/>
            <person name="Mascher T."/>
            <person name="Medema M.H."/>
            <person name="Devos D.P."/>
            <person name="Kaster A.-K."/>
            <person name="Ovreas L."/>
            <person name="Rohde M."/>
            <person name="Galperin M.Y."/>
            <person name="Jogler C."/>
        </authorList>
    </citation>
    <scope>NUCLEOTIDE SEQUENCE [LARGE SCALE GENOMIC DNA]</scope>
    <source>
        <strain evidence="1 2">Pan241w</strain>
    </source>
</reference>
<evidence type="ECO:0008006" key="3">
    <source>
        <dbReference type="Google" id="ProtNLM"/>
    </source>
</evidence>
<dbReference type="RefSeq" id="WP_145222021.1">
    <property type="nucleotide sequence ID" value="NZ_CP036269.1"/>
</dbReference>
<dbReference type="OrthoDB" id="9810282at2"/>
<dbReference type="EMBL" id="CP036269">
    <property type="protein sequence ID" value="QDT45434.1"/>
    <property type="molecule type" value="Genomic_DNA"/>
</dbReference>
<organism evidence="1 2">
    <name type="scientific">Gimesia alba</name>
    <dbReference type="NCBI Taxonomy" id="2527973"/>
    <lineage>
        <taxon>Bacteria</taxon>
        <taxon>Pseudomonadati</taxon>
        <taxon>Planctomycetota</taxon>
        <taxon>Planctomycetia</taxon>
        <taxon>Planctomycetales</taxon>
        <taxon>Planctomycetaceae</taxon>
        <taxon>Gimesia</taxon>
    </lineage>
</organism>
<protein>
    <recommendedName>
        <fullName evidence="3">RiboL-PSP-HEPN domain-containing protein</fullName>
    </recommendedName>
</protein>
<dbReference type="Proteomes" id="UP000317171">
    <property type="component" value="Chromosome"/>
</dbReference>
<name>A0A517RNL6_9PLAN</name>
<dbReference type="KEGG" id="gaz:Pan241w_55540"/>
<evidence type="ECO:0000313" key="1">
    <source>
        <dbReference type="EMBL" id="QDT45434.1"/>
    </source>
</evidence>
<dbReference type="AlphaFoldDB" id="A0A517RNL6"/>
<sequence length="236" mass="27054">MLAEVARLGRDYIPVLKTIAKEKPSTSPLEKYAEEQSPNFYDLYALVAIRLWSILEAYIRDISCHVIEHVPEVRQRKEFSKLKAPIVDFLNTTNQEQADYLYELIEANCTGALKSGVGRFEAVLSSLGYDGPVDDTVRDELYHLSRLRNCIAHNDGIVDKKLIGGCPWWKGNEGTRVGITAAMARKFLYAVSWYMLEVERRALPSNFDHLDKLEKKQTEYLQELNSEYIPGRFPFS</sequence>
<keyword evidence="2" id="KW-1185">Reference proteome</keyword>